<accession>A0A150WQ20</accession>
<dbReference type="EMBL" id="LUKE01000001">
    <property type="protein sequence ID" value="KYG66399.1"/>
    <property type="molecule type" value="Genomic_DNA"/>
</dbReference>
<reference evidence="2 3" key="1">
    <citation type="submission" date="2016-03" db="EMBL/GenBank/DDBJ databases">
        <authorList>
            <person name="Ploux O."/>
        </authorList>
    </citation>
    <scope>NUCLEOTIDE SEQUENCE [LARGE SCALE GENOMIC DNA]</scope>
    <source>
        <strain evidence="2 3">R0</strain>
    </source>
</reference>
<keyword evidence="1" id="KW-1133">Transmembrane helix</keyword>
<gene>
    <name evidence="2" type="ORF">AZI86_04935</name>
</gene>
<keyword evidence="1" id="KW-0812">Transmembrane</keyword>
<dbReference type="Proteomes" id="UP000075320">
    <property type="component" value="Unassembled WGS sequence"/>
</dbReference>
<dbReference type="AlphaFoldDB" id="A0A150WQ20"/>
<feature type="transmembrane region" description="Helical" evidence="1">
    <location>
        <begin position="7"/>
        <end position="29"/>
    </location>
</feature>
<dbReference type="RefSeq" id="WP_061835066.1">
    <property type="nucleotide sequence ID" value="NZ_LUKE01000001.1"/>
</dbReference>
<comment type="caution">
    <text evidence="2">The sequence shown here is derived from an EMBL/GenBank/DDBJ whole genome shotgun (WGS) entry which is preliminary data.</text>
</comment>
<sequence length="124" mass="13970">MGFYFEVALRVLLGFQLVFWGLNGFFHWVKIPPSGPVIDGFVMACNQTKFIMPTVKLLEIILGFFLIIGFVVPASLLGLAPVVFVITGLHLFHNSKPWAVLLPFCGPYAILLIIHSLTWLRLFH</sequence>
<evidence type="ECO:0000256" key="1">
    <source>
        <dbReference type="SAM" id="Phobius"/>
    </source>
</evidence>
<evidence type="ECO:0000313" key="3">
    <source>
        <dbReference type="Proteomes" id="UP000075320"/>
    </source>
</evidence>
<dbReference type="OrthoDB" id="5295317at2"/>
<proteinExistence type="predicted"/>
<keyword evidence="3" id="KW-1185">Reference proteome</keyword>
<protein>
    <recommendedName>
        <fullName evidence="4">DoxX family protein</fullName>
    </recommendedName>
</protein>
<organism evidence="2 3">
    <name type="scientific">Bdellovibrio bacteriovorus</name>
    <dbReference type="NCBI Taxonomy" id="959"/>
    <lineage>
        <taxon>Bacteria</taxon>
        <taxon>Pseudomonadati</taxon>
        <taxon>Bdellovibrionota</taxon>
        <taxon>Bdellovibrionia</taxon>
        <taxon>Bdellovibrionales</taxon>
        <taxon>Pseudobdellovibrionaceae</taxon>
        <taxon>Bdellovibrio</taxon>
    </lineage>
</organism>
<feature type="transmembrane region" description="Helical" evidence="1">
    <location>
        <begin position="60"/>
        <end position="86"/>
    </location>
</feature>
<keyword evidence="1" id="KW-0472">Membrane</keyword>
<evidence type="ECO:0008006" key="4">
    <source>
        <dbReference type="Google" id="ProtNLM"/>
    </source>
</evidence>
<evidence type="ECO:0000313" key="2">
    <source>
        <dbReference type="EMBL" id="KYG66399.1"/>
    </source>
</evidence>
<feature type="transmembrane region" description="Helical" evidence="1">
    <location>
        <begin position="98"/>
        <end position="120"/>
    </location>
</feature>
<name>A0A150WQ20_BDEBC</name>